<dbReference type="AlphaFoldDB" id="A5KKT5"/>
<protein>
    <submittedName>
        <fullName evidence="1">Conserved domain protein</fullName>
    </submittedName>
</protein>
<comment type="caution">
    <text evidence="1">The sequence shown here is derived from an EMBL/GenBank/DDBJ whole genome shotgun (WGS) entry which is preliminary data.</text>
</comment>
<dbReference type="Pfam" id="PF11007">
    <property type="entry name" value="CotJA"/>
    <property type="match status" value="1"/>
</dbReference>
<evidence type="ECO:0000313" key="2">
    <source>
        <dbReference type="Proteomes" id="UP000003577"/>
    </source>
</evidence>
<dbReference type="EMBL" id="AAVP02000002">
    <property type="protein sequence ID" value="EDK25036.1"/>
    <property type="molecule type" value="Genomic_DNA"/>
</dbReference>
<dbReference type="Proteomes" id="UP000003577">
    <property type="component" value="Unassembled WGS sequence"/>
</dbReference>
<dbReference type="HOGENOM" id="CLU_165298_2_0_9"/>
<name>A5KKT5_9FIRM</name>
<dbReference type="PaxDb" id="411460-RUMTOR_00839"/>
<evidence type="ECO:0000313" key="1">
    <source>
        <dbReference type="EMBL" id="EDK25036.1"/>
    </source>
</evidence>
<dbReference type="InterPro" id="IPR020256">
    <property type="entry name" value="Spore_coat_CotJA"/>
</dbReference>
<sequence>MNLQQKEIPPMATCQTNNQMRYMRRTMPDTSCPCHETVPMNGCPNTRDFFPANMPIAMAYVPWQKWQNIYEPCRALKNGTIFEELNKPFSGKGACCR</sequence>
<accession>A5KKT5</accession>
<reference evidence="1 2" key="2">
    <citation type="submission" date="2007-04" db="EMBL/GenBank/DDBJ databases">
        <title>Draft genome sequence of Ruminococcus torques (ATCC 27756).</title>
        <authorList>
            <person name="Sudarsanam P."/>
            <person name="Ley R."/>
            <person name="Guruge J."/>
            <person name="Turnbaugh P.J."/>
            <person name="Mahowald M."/>
            <person name="Liep D."/>
            <person name="Gordon J."/>
        </authorList>
    </citation>
    <scope>NUCLEOTIDE SEQUENCE [LARGE SCALE GENOMIC DNA]</scope>
    <source>
        <strain evidence="1 2">ATCC 27756</strain>
    </source>
</reference>
<organism evidence="1 2">
    <name type="scientific">[Ruminococcus] torques ATCC 27756</name>
    <dbReference type="NCBI Taxonomy" id="411460"/>
    <lineage>
        <taxon>Bacteria</taxon>
        <taxon>Bacillati</taxon>
        <taxon>Bacillota</taxon>
        <taxon>Clostridia</taxon>
        <taxon>Lachnospirales</taxon>
        <taxon>Lachnospiraceae</taxon>
        <taxon>Mediterraneibacter</taxon>
    </lineage>
</organism>
<gene>
    <name evidence="1" type="ORF">RUMTOR_00839</name>
</gene>
<proteinExistence type="predicted"/>
<reference evidence="1 2" key="1">
    <citation type="submission" date="2007-03" db="EMBL/GenBank/DDBJ databases">
        <authorList>
            <person name="Fulton L."/>
            <person name="Clifton S."/>
            <person name="Fulton B."/>
            <person name="Xu J."/>
            <person name="Minx P."/>
            <person name="Pepin K.H."/>
            <person name="Johnson M."/>
            <person name="Thiruvilangam P."/>
            <person name="Bhonagiri V."/>
            <person name="Nash W.E."/>
            <person name="Mardis E.R."/>
            <person name="Wilson R.K."/>
        </authorList>
    </citation>
    <scope>NUCLEOTIDE SEQUENCE [LARGE SCALE GENOMIC DNA]</scope>
    <source>
        <strain evidence="1 2">ATCC 27756</strain>
    </source>
</reference>